<accession>A0A182LXA1</accession>
<reference evidence="3" key="1">
    <citation type="submission" date="2013-09" db="EMBL/GenBank/DDBJ databases">
        <title>The Genome Sequence of Anopheles culicifacies species A.</title>
        <authorList>
            <consortium name="The Broad Institute Genomics Platform"/>
            <person name="Neafsey D.E."/>
            <person name="Besansky N."/>
            <person name="Howell P."/>
            <person name="Walton C."/>
            <person name="Young S.K."/>
            <person name="Zeng Q."/>
            <person name="Gargeya S."/>
            <person name="Fitzgerald M."/>
            <person name="Haas B."/>
            <person name="Abouelleil A."/>
            <person name="Allen A.W."/>
            <person name="Alvarado L."/>
            <person name="Arachchi H.M."/>
            <person name="Berlin A.M."/>
            <person name="Chapman S.B."/>
            <person name="Gainer-Dewar J."/>
            <person name="Goldberg J."/>
            <person name="Griggs A."/>
            <person name="Gujja S."/>
            <person name="Hansen M."/>
            <person name="Howarth C."/>
            <person name="Imamovic A."/>
            <person name="Ireland A."/>
            <person name="Larimer J."/>
            <person name="McCowan C."/>
            <person name="Murphy C."/>
            <person name="Pearson M."/>
            <person name="Poon T.W."/>
            <person name="Priest M."/>
            <person name="Roberts A."/>
            <person name="Saif S."/>
            <person name="Shea T."/>
            <person name="Sisk P."/>
            <person name="Sykes S."/>
            <person name="Wortman J."/>
            <person name="Nusbaum C."/>
            <person name="Birren B."/>
        </authorList>
    </citation>
    <scope>NUCLEOTIDE SEQUENCE [LARGE SCALE GENOMIC DNA]</scope>
    <source>
        <strain evidence="3">A-37</strain>
    </source>
</reference>
<keyword evidence="3" id="KW-1185">Reference proteome</keyword>
<organism evidence="2 3">
    <name type="scientific">Anopheles culicifacies</name>
    <dbReference type="NCBI Taxonomy" id="139723"/>
    <lineage>
        <taxon>Eukaryota</taxon>
        <taxon>Metazoa</taxon>
        <taxon>Ecdysozoa</taxon>
        <taxon>Arthropoda</taxon>
        <taxon>Hexapoda</taxon>
        <taxon>Insecta</taxon>
        <taxon>Pterygota</taxon>
        <taxon>Neoptera</taxon>
        <taxon>Endopterygota</taxon>
        <taxon>Diptera</taxon>
        <taxon>Nematocera</taxon>
        <taxon>Culicoidea</taxon>
        <taxon>Culicidae</taxon>
        <taxon>Anophelinae</taxon>
        <taxon>Anopheles</taxon>
        <taxon>culicifacies species complex</taxon>
    </lineage>
</organism>
<proteinExistence type="predicted"/>
<dbReference type="VEuPathDB" id="VectorBase:ACUA004183"/>
<name>A0A182LXA1_9DIPT</name>
<dbReference type="Proteomes" id="UP000075883">
    <property type="component" value="Unassembled WGS sequence"/>
</dbReference>
<evidence type="ECO:0000313" key="2">
    <source>
        <dbReference type="EnsemblMetazoa" id="ACUA004183-PA"/>
    </source>
</evidence>
<feature type="compositionally biased region" description="Polar residues" evidence="1">
    <location>
        <begin position="97"/>
        <end position="115"/>
    </location>
</feature>
<feature type="region of interest" description="Disordered" evidence="1">
    <location>
        <begin position="95"/>
        <end position="115"/>
    </location>
</feature>
<protein>
    <submittedName>
        <fullName evidence="2">Uncharacterized protein</fullName>
    </submittedName>
</protein>
<evidence type="ECO:0000256" key="1">
    <source>
        <dbReference type="SAM" id="MobiDB-lite"/>
    </source>
</evidence>
<sequence length="145" mass="16825">MASDEVPKKIYRHVLKGLQFYHTVDGTGCTHNELVSFVFLKNSRTIQPQVVQKWVNDVLDTFKRNRILREDPFGNYTLHDAMLNGPFDNDEHFVLNPNRNQTHNENNSSQDSLSTVPHYRRVLKRKGTPYTLPKHVVYGNSKSSQ</sequence>
<dbReference type="EnsemblMetazoa" id="ACUA004183-RA">
    <property type="protein sequence ID" value="ACUA004183-PA"/>
    <property type="gene ID" value="ACUA004183"/>
</dbReference>
<evidence type="ECO:0000313" key="3">
    <source>
        <dbReference type="Proteomes" id="UP000075883"/>
    </source>
</evidence>
<dbReference type="AlphaFoldDB" id="A0A182LXA1"/>
<reference evidence="2" key="2">
    <citation type="submission" date="2020-05" db="UniProtKB">
        <authorList>
            <consortium name="EnsemblMetazoa"/>
        </authorList>
    </citation>
    <scope>IDENTIFICATION</scope>
    <source>
        <strain evidence="2">A-37</strain>
    </source>
</reference>
<dbReference type="EMBL" id="AXCM01002909">
    <property type="status" value="NOT_ANNOTATED_CDS"/>
    <property type="molecule type" value="Genomic_DNA"/>
</dbReference>